<proteinExistence type="inferred from homology"/>
<dbReference type="GO" id="GO:0000160">
    <property type="term" value="P:phosphorelay signal transduction system"/>
    <property type="evidence" value="ECO:0007669"/>
    <property type="project" value="InterPro"/>
</dbReference>
<evidence type="ECO:0000256" key="2">
    <source>
        <dbReference type="ARBA" id="ARBA00023015"/>
    </source>
</evidence>
<dbReference type="SUPFAM" id="SSF48452">
    <property type="entry name" value="TPR-like"/>
    <property type="match status" value="1"/>
</dbReference>
<dbReference type="Gene3D" id="3.40.50.300">
    <property type="entry name" value="P-loop containing nucleotide triphosphate hydrolases"/>
    <property type="match status" value="1"/>
</dbReference>
<feature type="domain" description="OmpR/PhoB-type" evidence="7">
    <location>
        <begin position="10"/>
        <end position="106"/>
    </location>
</feature>
<dbReference type="InterPro" id="IPR041664">
    <property type="entry name" value="AAA_16"/>
</dbReference>
<dbReference type="InterPro" id="IPR016032">
    <property type="entry name" value="Sig_transdc_resp-reg_C-effctor"/>
</dbReference>
<dbReference type="OrthoDB" id="3587032at2"/>
<dbReference type="GO" id="GO:0003677">
    <property type="term" value="F:DNA binding"/>
    <property type="evidence" value="ECO:0007669"/>
    <property type="project" value="UniProtKB-UniRule"/>
</dbReference>
<dbReference type="PANTHER" id="PTHR35807:SF1">
    <property type="entry name" value="TRANSCRIPTIONAL REGULATOR REDD"/>
    <property type="match status" value="1"/>
</dbReference>
<dbReference type="EMBL" id="NMQU01000106">
    <property type="protein sequence ID" value="OXM45182.1"/>
    <property type="molecule type" value="Genomic_DNA"/>
</dbReference>
<gene>
    <name evidence="8" type="ORF">CFP75_31820</name>
</gene>
<protein>
    <recommendedName>
        <fullName evidence="7">OmpR/PhoB-type domain-containing protein</fullName>
    </recommendedName>
</protein>
<evidence type="ECO:0000256" key="3">
    <source>
        <dbReference type="ARBA" id="ARBA00023125"/>
    </source>
</evidence>
<evidence type="ECO:0000256" key="5">
    <source>
        <dbReference type="PROSITE-ProRule" id="PRU01091"/>
    </source>
</evidence>
<dbReference type="InterPro" id="IPR027417">
    <property type="entry name" value="P-loop_NTPase"/>
</dbReference>
<dbReference type="CDD" id="cd15831">
    <property type="entry name" value="BTAD"/>
    <property type="match status" value="1"/>
</dbReference>
<dbReference type="InterPro" id="IPR001867">
    <property type="entry name" value="OmpR/PhoB-type_DNA-bd"/>
</dbReference>
<evidence type="ECO:0000256" key="1">
    <source>
        <dbReference type="ARBA" id="ARBA00005820"/>
    </source>
</evidence>
<keyword evidence="3 5" id="KW-0238">DNA-binding</keyword>
<evidence type="ECO:0000259" key="7">
    <source>
        <dbReference type="PROSITE" id="PS51755"/>
    </source>
</evidence>
<dbReference type="GO" id="GO:0043531">
    <property type="term" value="F:ADP binding"/>
    <property type="evidence" value="ECO:0007669"/>
    <property type="project" value="InterPro"/>
</dbReference>
<dbReference type="GO" id="GO:0006355">
    <property type="term" value="P:regulation of DNA-templated transcription"/>
    <property type="evidence" value="ECO:0007669"/>
    <property type="project" value="InterPro"/>
</dbReference>
<dbReference type="PROSITE" id="PS51755">
    <property type="entry name" value="OMPR_PHOB"/>
    <property type="match status" value="1"/>
</dbReference>
<dbReference type="SUPFAM" id="SSF46894">
    <property type="entry name" value="C-terminal effector domain of the bipartite response regulators"/>
    <property type="match status" value="1"/>
</dbReference>
<dbReference type="AlphaFoldDB" id="A0A229RET3"/>
<dbReference type="InterPro" id="IPR011990">
    <property type="entry name" value="TPR-like_helical_dom_sf"/>
</dbReference>
<dbReference type="PRINTS" id="PR00364">
    <property type="entry name" value="DISEASERSIST"/>
</dbReference>
<evidence type="ECO:0000256" key="6">
    <source>
        <dbReference type="SAM" id="MobiDB-lite"/>
    </source>
</evidence>
<keyword evidence="9" id="KW-1185">Reference proteome</keyword>
<dbReference type="Pfam" id="PF00486">
    <property type="entry name" value="Trans_reg_C"/>
    <property type="match status" value="1"/>
</dbReference>
<dbReference type="PANTHER" id="PTHR35807">
    <property type="entry name" value="TRANSCRIPTIONAL REGULATOR REDD-RELATED"/>
    <property type="match status" value="1"/>
</dbReference>
<dbReference type="Proteomes" id="UP000215563">
    <property type="component" value="Unassembled WGS sequence"/>
</dbReference>
<dbReference type="SMART" id="SM01043">
    <property type="entry name" value="BTAD"/>
    <property type="match status" value="1"/>
</dbReference>
<dbReference type="Pfam" id="PF13191">
    <property type="entry name" value="AAA_16"/>
    <property type="match status" value="1"/>
</dbReference>
<keyword evidence="4" id="KW-0804">Transcription</keyword>
<dbReference type="InterPro" id="IPR005158">
    <property type="entry name" value="BTAD"/>
</dbReference>
<dbReference type="InterPro" id="IPR051677">
    <property type="entry name" value="AfsR-DnrI-RedD_regulator"/>
</dbReference>
<dbReference type="Gene3D" id="1.25.40.10">
    <property type="entry name" value="Tetratricopeptide repeat domain"/>
    <property type="match status" value="1"/>
</dbReference>
<feature type="region of interest" description="Disordered" evidence="6">
    <location>
        <begin position="262"/>
        <end position="285"/>
    </location>
</feature>
<dbReference type="Pfam" id="PF03704">
    <property type="entry name" value="BTAD"/>
    <property type="match status" value="1"/>
</dbReference>
<evidence type="ECO:0000313" key="9">
    <source>
        <dbReference type="Proteomes" id="UP000215563"/>
    </source>
</evidence>
<sequence>MEVFVSSDHAEQRARPPDRRFSLLGSVELRHDGREIRLGGKGLAILAGLLLKANQPVSAAELMRIVWDDPANGSRTALHALISRLRQTLGDRVFVRTVESGYLVEVAAGELDLRDFHAEVELADQAALIGDSLAERGHLSAALALWRGPALAGVPSERLRQEHVARLDEQRLWVLSRRIDLDIEAGQSAAVIGELRALAAEHPAGEGFAAQLMTALYGCGRRAEALDVYRSLRSVLVEQVGIEPGAAVTRLHREILAGEPDRVPAATRSNGGLPASRAEHPVGPLPIAPERMIGRDSEIRELVDWLSLRPEGAVAVVSGLPGVGKSAVAIEVAHRLRRHYPDGQWYFRLGDGPGHEQPGDALAGLLLASGVRRELLPPKTPDRAEVLRRRVAGRRILLVLDDVADAARVVRALPESPGCAVLVVSRAPGTEVPDALWLRLKPLANAAACELLEPALGAERMAAEPDGAYQLARVCEGLPLALDVLRERLLRRPAESPSALGGLLRDPRTCLGELKVRSAFAARVSTLDSPTRLAFRRMGLLPPGEFGAWSLGLLSDGDGRWLTRRLAEAGLVEPVGPDEEGEPRYRAHGLVALYARELAEAEPGEVTRQAVRRLMNRLLAVGEAVRRSKETTPIRPQVDGITGDPELWVHRNGVLFLHIVRQARVFGWKADVESLIDVLVTVPQRAVTDTPWEAGLPQ</sequence>
<evidence type="ECO:0000313" key="8">
    <source>
        <dbReference type="EMBL" id="OXM45182.1"/>
    </source>
</evidence>
<organism evidence="8 9">
    <name type="scientific">Amycolatopsis alba DSM 44262</name>
    <dbReference type="NCBI Taxonomy" id="1125972"/>
    <lineage>
        <taxon>Bacteria</taxon>
        <taxon>Bacillati</taxon>
        <taxon>Actinomycetota</taxon>
        <taxon>Actinomycetes</taxon>
        <taxon>Pseudonocardiales</taxon>
        <taxon>Pseudonocardiaceae</taxon>
        <taxon>Amycolatopsis</taxon>
    </lineage>
</organism>
<comment type="caution">
    <text evidence="8">The sequence shown here is derived from an EMBL/GenBank/DDBJ whole genome shotgun (WGS) entry which is preliminary data.</text>
</comment>
<feature type="DNA-binding region" description="OmpR/PhoB-type" evidence="5">
    <location>
        <begin position="10"/>
        <end position="106"/>
    </location>
</feature>
<keyword evidence="2" id="KW-0805">Transcription regulation</keyword>
<name>A0A229RET3_AMYAL</name>
<reference evidence="8 9" key="1">
    <citation type="submission" date="2017-07" db="EMBL/GenBank/DDBJ databases">
        <title>Amycolatopsis alba DSM 44262 Genome sequencing and assembly.</title>
        <authorList>
            <person name="Kaur N."/>
            <person name="Mayilraj S."/>
        </authorList>
    </citation>
    <scope>NUCLEOTIDE SEQUENCE [LARGE SCALE GENOMIC DNA]</scope>
    <source>
        <strain evidence="8 9">DSM 44262</strain>
    </source>
</reference>
<dbReference type="SUPFAM" id="SSF52540">
    <property type="entry name" value="P-loop containing nucleoside triphosphate hydrolases"/>
    <property type="match status" value="1"/>
</dbReference>
<dbReference type="SMART" id="SM00862">
    <property type="entry name" value="Trans_reg_C"/>
    <property type="match status" value="1"/>
</dbReference>
<accession>A0A229RET3</accession>
<comment type="similarity">
    <text evidence="1">Belongs to the AfsR/DnrI/RedD regulatory family.</text>
</comment>
<evidence type="ECO:0000256" key="4">
    <source>
        <dbReference type="ARBA" id="ARBA00023163"/>
    </source>
</evidence>
<dbReference type="InterPro" id="IPR036388">
    <property type="entry name" value="WH-like_DNA-bd_sf"/>
</dbReference>
<dbReference type="Gene3D" id="1.10.10.10">
    <property type="entry name" value="Winged helix-like DNA-binding domain superfamily/Winged helix DNA-binding domain"/>
    <property type="match status" value="1"/>
</dbReference>